<gene>
    <name evidence="2" type="ORF">L0661_24005</name>
</gene>
<dbReference type="Pfam" id="PF00386">
    <property type="entry name" value="C1q"/>
    <property type="match status" value="1"/>
</dbReference>
<dbReference type="Gene3D" id="2.60.120.40">
    <property type="match status" value="1"/>
</dbReference>
<dbReference type="SMART" id="SM00110">
    <property type="entry name" value="C1Q"/>
    <property type="match status" value="1"/>
</dbReference>
<sequence>MRTFHLPSFSNQKLKLTFGKLALSAILLSYGPGIFAQNVGINTQQPDPSSALDIVGTDKGLLIPRVSLQSLTDNVTIPNPATALLVYNTNTGLGKVGFYYNSGTSASPVWSLVGGGEGGNLTLPFSQNGSSLSSLLHINNTGGISVGSAITGESESSIGVKGVTNTGRAVVGTSNGSGVAVSGYAVSDGTGVIASAANTNGKALEVSGPMKIAGPGQSPGNGKVLMSDGSGNATWENVSGNVAFRASGVLGGGSEVIAPYNPTKVAFSSQDYDFGDNYNEINLSPHSTFIVPSNGVYHFDVKISFSNPIVESKKFLSYDYFVQLVRIRSGSTIIVEESAETCFNVASSKISTDIPLQKGDQIFIQVLLKSTESGLLGNLPNESSFSGRLLFKN</sequence>
<organism evidence="2 3">
    <name type="scientific">Dyadobacter chenhuakuii</name>
    <dbReference type="NCBI Taxonomy" id="2909339"/>
    <lineage>
        <taxon>Bacteria</taxon>
        <taxon>Pseudomonadati</taxon>
        <taxon>Bacteroidota</taxon>
        <taxon>Cytophagia</taxon>
        <taxon>Cytophagales</taxon>
        <taxon>Spirosomataceae</taxon>
        <taxon>Dyadobacter</taxon>
    </lineage>
</organism>
<name>A0A9X1QGB3_9BACT</name>
<dbReference type="InterPro" id="IPR001073">
    <property type="entry name" value="C1q_dom"/>
</dbReference>
<dbReference type="RefSeq" id="WP_235179571.1">
    <property type="nucleotide sequence ID" value="NZ_JAKFFV010000020.1"/>
</dbReference>
<dbReference type="SUPFAM" id="SSF49842">
    <property type="entry name" value="TNF-like"/>
    <property type="match status" value="1"/>
</dbReference>
<feature type="domain" description="C1q" evidence="1">
    <location>
        <begin position="237"/>
        <end position="393"/>
    </location>
</feature>
<evidence type="ECO:0000313" key="3">
    <source>
        <dbReference type="Proteomes" id="UP001139411"/>
    </source>
</evidence>
<proteinExistence type="predicted"/>
<dbReference type="InterPro" id="IPR008983">
    <property type="entry name" value="Tumour_necrosis_fac-like_dom"/>
</dbReference>
<accession>A0A9X1QGB3</accession>
<protein>
    <recommendedName>
        <fullName evidence="1">C1q domain-containing protein</fullName>
    </recommendedName>
</protein>
<dbReference type="EMBL" id="JAKFFV010000020">
    <property type="protein sequence ID" value="MCF2501403.1"/>
    <property type="molecule type" value="Genomic_DNA"/>
</dbReference>
<evidence type="ECO:0000259" key="1">
    <source>
        <dbReference type="SMART" id="SM00110"/>
    </source>
</evidence>
<reference evidence="2" key="1">
    <citation type="submission" date="2022-01" db="EMBL/GenBank/DDBJ databases">
        <title>Novel species in genus Dyadobacter.</title>
        <authorList>
            <person name="Ma C."/>
        </authorList>
    </citation>
    <scope>NUCLEOTIDE SEQUENCE</scope>
    <source>
        <strain evidence="2">CY357</strain>
    </source>
</reference>
<dbReference type="AlphaFoldDB" id="A0A9X1QGB3"/>
<dbReference type="Proteomes" id="UP001139411">
    <property type="component" value="Unassembled WGS sequence"/>
</dbReference>
<evidence type="ECO:0000313" key="2">
    <source>
        <dbReference type="EMBL" id="MCF2501403.1"/>
    </source>
</evidence>
<comment type="caution">
    <text evidence="2">The sequence shown here is derived from an EMBL/GenBank/DDBJ whole genome shotgun (WGS) entry which is preliminary data.</text>
</comment>